<keyword evidence="9" id="KW-1185">Reference proteome</keyword>
<dbReference type="InterPro" id="IPR008271">
    <property type="entry name" value="Ser/Thr_kinase_AS"/>
</dbReference>
<evidence type="ECO:0000256" key="1">
    <source>
        <dbReference type="ARBA" id="ARBA00012513"/>
    </source>
</evidence>
<evidence type="ECO:0000256" key="2">
    <source>
        <dbReference type="ARBA" id="ARBA00022527"/>
    </source>
</evidence>
<evidence type="ECO:0000256" key="3">
    <source>
        <dbReference type="ARBA" id="ARBA00022679"/>
    </source>
</evidence>
<evidence type="ECO:0000313" key="9">
    <source>
        <dbReference type="Proteomes" id="UP000602198"/>
    </source>
</evidence>
<dbReference type="EC" id="2.7.11.1" evidence="1"/>
<dbReference type="EMBL" id="JAERRJ010000002">
    <property type="protein sequence ID" value="MBL1073884.1"/>
    <property type="molecule type" value="Genomic_DNA"/>
</dbReference>
<gene>
    <name evidence="8" type="ORF">JK358_05710</name>
</gene>
<keyword evidence="2 8" id="KW-0723">Serine/threonine-protein kinase</keyword>
<keyword evidence="3" id="KW-0808">Transferase</keyword>
<keyword evidence="5 8" id="KW-0418">Kinase</keyword>
<dbReference type="Gene3D" id="3.30.200.20">
    <property type="entry name" value="Phosphorylase Kinase, domain 1"/>
    <property type="match status" value="1"/>
</dbReference>
<evidence type="ECO:0000256" key="5">
    <source>
        <dbReference type="ARBA" id="ARBA00022777"/>
    </source>
</evidence>
<keyword evidence="4" id="KW-0547">Nucleotide-binding</keyword>
<dbReference type="SUPFAM" id="SSF56112">
    <property type="entry name" value="Protein kinase-like (PK-like)"/>
    <property type="match status" value="1"/>
</dbReference>
<dbReference type="SMART" id="SM00220">
    <property type="entry name" value="S_TKc"/>
    <property type="match status" value="1"/>
</dbReference>
<proteinExistence type="predicted"/>
<sequence length="495" mass="52674">MAEPGPGQVFAGYRIDRVLGVGGMGAVYLAKHPRLPRHEALKVLPLQHGLDRERRARFAREAELVARLDHPNVVAVRDRGFEGGFFWIAMELVDGTDAAALIRRNPSGLPAPVALHILTEAAHGLDAAHALGILHRDVKPANILLETRSGSRPRVYVSDFGIARPITETTALTETGAVLATLAYAAPEQVSDLPLDRAADVYALGCTFFELLTGSRPFPYPAAASVVWAHLHEPLPKATDFNPDLPVAIDEVIARATAKDPSERYSGCGEFASAAAAALEDAAPTRADPGPHRASKRILAACVVIGLTLAMIAAAVVLERKSPPDSLHVAPDTTTVTGVPVTGRLTWGAYASVVQRFPDLLPSSPVRSGHGGVRCGPVDAAGNDLPATDSVPDIARIRCLGNRDPLDRFVVACRTDAADAAAEPESDTTIRADEVWQRGTESGTLRWGDRPAIGTTEGVLLIEFDAPAKESCWIHANGGTTGRDLLDSWWQQAPI</sequence>
<protein>
    <recommendedName>
        <fullName evidence="1">non-specific serine/threonine protein kinase</fullName>
        <ecNumber evidence="1">2.7.11.1</ecNumber>
    </recommendedName>
</protein>
<organism evidence="8 9">
    <name type="scientific">Nocardia acididurans</name>
    <dbReference type="NCBI Taxonomy" id="2802282"/>
    <lineage>
        <taxon>Bacteria</taxon>
        <taxon>Bacillati</taxon>
        <taxon>Actinomycetota</taxon>
        <taxon>Actinomycetes</taxon>
        <taxon>Mycobacteriales</taxon>
        <taxon>Nocardiaceae</taxon>
        <taxon>Nocardia</taxon>
    </lineage>
</organism>
<dbReference type="RefSeq" id="WP_201944482.1">
    <property type="nucleotide sequence ID" value="NZ_JAERRJ010000002.1"/>
</dbReference>
<dbReference type="InterPro" id="IPR000719">
    <property type="entry name" value="Prot_kinase_dom"/>
</dbReference>
<dbReference type="Proteomes" id="UP000602198">
    <property type="component" value="Unassembled WGS sequence"/>
</dbReference>
<name>A0ABS1M239_9NOCA</name>
<reference evidence="8 9" key="1">
    <citation type="submission" date="2021-01" db="EMBL/GenBank/DDBJ databases">
        <title>WGS of actinomycetes isolated from Thailand.</title>
        <authorList>
            <person name="Thawai C."/>
        </authorList>
    </citation>
    <scope>NUCLEOTIDE SEQUENCE [LARGE SCALE GENOMIC DNA]</scope>
    <source>
        <strain evidence="8 9">LPG 2</strain>
    </source>
</reference>
<dbReference type="PROSITE" id="PS00108">
    <property type="entry name" value="PROTEIN_KINASE_ST"/>
    <property type="match status" value="1"/>
</dbReference>
<dbReference type="GO" id="GO:0004674">
    <property type="term" value="F:protein serine/threonine kinase activity"/>
    <property type="evidence" value="ECO:0007669"/>
    <property type="project" value="UniProtKB-KW"/>
</dbReference>
<comment type="caution">
    <text evidence="8">The sequence shown here is derived from an EMBL/GenBank/DDBJ whole genome shotgun (WGS) entry which is preliminary data.</text>
</comment>
<evidence type="ECO:0000256" key="4">
    <source>
        <dbReference type="ARBA" id="ARBA00022741"/>
    </source>
</evidence>
<dbReference type="InterPro" id="IPR011009">
    <property type="entry name" value="Kinase-like_dom_sf"/>
</dbReference>
<dbReference type="Gene3D" id="1.10.510.10">
    <property type="entry name" value="Transferase(Phosphotransferase) domain 1"/>
    <property type="match status" value="1"/>
</dbReference>
<dbReference type="PANTHER" id="PTHR43289:SF6">
    <property type="entry name" value="SERINE_THREONINE-PROTEIN KINASE NEKL-3"/>
    <property type="match status" value="1"/>
</dbReference>
<evidence type="ECO:0000259" key="7">
    <source>
        <dbReference type="PROSITE" id="PS50011"/>
    </source>
</evidence>
<dbReference type="PANTHER" id="PTHR43289">
    <property type="entry name" value="MITOGEN-ACTIVATED PROTEIN KINASE KINASE KINASE 20-RELATED"/>
    <property type="match status" value="1"/>
</dbReference>
<accession>A0ABS1M239</accession>
<evidence type="ECO:0000313" key="8">
    <source>
        <dbReference type="EMBL" id="MBL1073884.1"/>
    </source>
</evidence>
<dbReference type="PROSITE" id="PS50011">
    <property type="entry name" value="PROTEIN_KINASE_DOM"/>
    <property type="match status" value="1"/>
</dbReference>
<keyword evidence="6" id="KW-0067">ATP-binding</keyword>
<evidence type="ECO:0000256" key="6">
    <source>
        <dbReference type="ARBA" id="ARBA00022840"/>
    </source>
</evidence>
<dbReference type="Pfam" id="PF00069">
    <property type="entry name" value="Pkinase"/>
    <property type="match status" value="1"/>
</dbReference>
<feature type="domain" description="Protein kinase" evidence="7">
    <location>
        <begin position="13"/>
        <end position="279"/>
    </location>
</feature>
<dbReference type="CDD" id="cd14014">
    <property type="entry name" value="STKc_PknB_like"/>
    <property type="match status" value="1"/>
</dbReference>